<dbReference type="EMBL" id="JBHSLU010000051">
    <property type="protein sequence ID" value="MFC5506918.1"/>
    <property type="molecule type" value="Genomic_DNA"/>
</dbReference>
<dbReference type="Gene3D" id="2.170.130.10">
    <property type="entry name" value="TonB-dependent receptor, plug domain"/>
    <property type="match status" value="1"/>
</dbReference>
<proteinExistence type="inferred from homology"/>
<gene>
    <name evidence="19" type="ORF">ACFPN9_16835</name>
</gene>
<evidence type="ECO:0000256" key="2">
    <source>
        <dbReference type="ARBA" id="ARBA00009810"/>
    </source>
</evidence>
<evidence type="ECO:0000256" key="11">
    <source>
        <dbReference type="ARBA" id="ARBA00023136"/>
    </source>
</evidence>
<name>A0ABW0P586_9HYPH</name>
<dbReference type="InterPro" id="IPR036942">
    <property type="entry name" value="Beta-barrel_TonB_sf"/>
</dbReference>
<reference evidence="20" key="1">
    <citation type="journal article" date="2019" name="Int. J. Syst. Evol. Microbiol.">
        <title>The Global Catalogue of Microorganisms (GCM) 10K type strain sequencing project: providing services to taxonomists for standard genome sequencing and annotation.</title>
        <authorList>
            <consortium name="The Broad Institute Genomics Platform"/>
            <consortium name="The Broad Institute Genome Sequencing Center for Infectious Disease"/>
            <person name="Wu L."/>
            <person name="Ma J."/>
        </authorList>
    </citation>
    <scope>NUCLEOTIDE SEQUENCE [LARGE SCALE GENOMIC DNA]</scope>
    <source>
        <strain evidence="20">CCUG 43117</strain>
    </source>
</reference>
<keyword evidence="5" id="KW-0410">Iron transport</keyword>
<evidence type="ECO:0000256" key="14">
    <source>
        <dbReference type="PROSITE-ProRule" id="PRU01360"/>
    </source>
</evidence>
<feature type="domain" description="TonB-dependent receptor plug" evidence="18">
    <location>
        <begin position="71"/>
        <end position="173"/>
    </location>
</feature>
<dbReference type="PANTHER" id="PTHR32552:SF68">
    <property type="entry name" value="FERRICHROME OUTER MEMBRANE TRANSPORTER_PHAGE RECEPTOR"/>
    <property type="match status" value="1"/>
</dbReference>
<evidence type="ECO:0000256" key="9">
    <source>
        <dbReference type="ARBA" id="ARBA00023065"/>
    </source>
</evidence>
<keyword evidence="3 14" id="KW-0813">Transport</keyword>
<keyword evidence="7 16" id="KW-0732">Signal</keyword>
<protein>
    <submittedName>
        <fullName evidence="19">TonB-dependent siderophore receptor</fullName>
    </submittedName>
</protein>
<evidence type="ECO:0000256" key="15">
    <source>
        <dbReference type="RuleBase" id="RU003357"/>
    </source>
</evidence>
<keyword evidence="13 14" id="KW-0998">Cell outer membrane</keyword>
<evidence type="ECO:0000256" key="12">
    <source>
        <dbReference type="ARBA" id="ARBA00023170"/>
    </source>
</evidence>
<dbReference type="PROSITE" id="PS52016">
    <property type="entry name" value="TONB_DEPENDENT_REC_3"/>
    <property type="match status" value="1"/>
</dbReference>
<dbReference type="CDD" id="cd01347">
    <property type="entry name" value="ligand_gated_channel"/>
    <property type="match status" value="1"/>
</dbReference>
<dbReference type="Proteomes" id="UP001596060">
    <property type="component" value="Unassembled WGS sequence"/>
</dbReference>
<comment type="subcellular location">
    <subcellularLocation>
        <location evidence="1 14">Cell outer membrane</location>
        <topology evidence="1 14">Multi-pass membrane protein</topology>
    </subcellularLocation>
</comment>
<dbReference type="NCBIfam" id="TIGR01783">
    <property type="entry name" value="TonB-siderophor"/>
    <property type="match status" value="1"/>
</dbReference>
<dbReference type="InterPro" id="IPR010105">
    <property type="entry name" value="TonB_sidphr_rcpt"/>
</dbReference>
<keyword evidence="12 19" id="KW-0675">Receptor</keyword>
<evidence type="ECO:0000256" key="10">
    <source>
        <dbReference type="ARBA" id="ARBA00023077"/>
    </source>
</evidence>
<evidence type="ECO:0000256" key="5">
    <source>
        <dbReference type="ARBA" id="ARBA00022496"/>
    </source>
</evidence>
<feature type="chain" id="PRO_5046871734" evidence="16">
    <location>
        <begin position="23"/>
        <end position="699"/>
    </location>
</feature>
<evidence type="ECO:0000256" key="7">
    <source>
        <dbReference type="ARBA" id="ARBA00022729"/>
    </source>
</evidence>
<keyword evidence="8" id="KW-0408">Iron</keyword>
<comment type="similarity">
    <text evidence="2 14 15">Belongs to the TonB-dependent receptor family.</text>
</comment>
<evidence type="ECO:0000256" key="4">
    <source>
        <dbReference type="ARBA" id="ARBA00022452"/>
    </source>
</evidence>
<dbReference type="Pfam" id="PF00593">
    <property type="entry name" value="TonB_dep_Rec_b-barrel"/>
    <property type="match status" value="1"/>
</dbReference>
<evidence type="ECO:0000256" key="16">
    <source>
        <dbReference type="SAM" id="SignalP"/>
    </source>
</evidence>
<keyword evidence="6 14" id="KW-0812">Transmembrane</keyword>
<feature type="domain" description="TonB-dependent receptor-like beta-barrel" evidence="17">
    <location>
        <begin position="263"/>
        <end position="670"/>
    </location>
</feature>
<dbReference type="InterPro" id="IPR000531">
    <property type="entry name" value="Beta-barrel_TonB"/>
</dbReference>
<feature type="signal peptide" evidence="16">
    <location>
        <begin position="1"/>
        <end position="22"/>
    </location>
</feature>
<evidence type="ECO:0000313" key="20">
    <source>
        <dbReference type="Proteomes" id="UP001596060"/>
    </source>
</evidence>
<evidence type="ECO:0000256" key="6">
    <source>
        <dbReference type="ARBA" id="ARBA00022692"/>
    </source>
</evidence>
<organism evidence="19 20">
    <name type="scientific">Bosea massiliensis</name>
    <dbReference type="NCBI Taxonomy" id="151419"/>
    <lineage>
        <taxon>Bacteria</taxon>
        <taxon>Pseudomonadati</taxon>
        <taxon>Pseudomonadota</taxon>
        <taxon>Alphaproteobacteria</taxon>
        <taxon>Hyphomicrobiales</taxon>
        <taxon>Boseaceae</taxon>
        <taxon>Bosea</taxon>
    </lineage>
</organism>
<evidence type="ECO:0000259" key="18">
    <source>
        <dbReference type="Pfam" id="PF07715"/>
    </source>
</evidence>
<evidence type="ECO:0000313" key="19">
    <source>
        <dbReference type="EMBL" id="MFC5506918.1"/>
    </source>
</evidence>
<keyword evidence="11 14" id="KW-0472">Membrane</keyword>
<evidence type="ECO:0000256" key="13">
    <source>
        <dbReference type="ARBA" id="ARBA00023237"/>
    </source>
</evidence>
<dbReference type="InterPro" id="IPR037066">
    <property type="entry name" value="Plug_dom_sf"/>
</dbReference>
<dbReference type="InterPro" id="IPR012910">
    <property type="entry name" value="Plug_dom"/>
</dbReference>
<dbReference type="InterPro" id="IPR039426">
    <property type="entry name" value="TonB-dep_rcpt-like"/>
</dbReference>
<sequence>MNRSIMALSAVAALVPAWPAGAQQARVEQLDEIVVQGEAARRPGSGATGIVANDGFVPKTSRTATKTETPVAETPQTVNTVTQKQLEERRPQSLTEALGYTPGVRTGGYGFDPRFDSFTIRGVDITYTGVFRDGLRNFNSPSGLFRMEPYGFESISILKGPASSLYGASASVGIIDAISKRPTETRFGEVEIQGGSFNRRQINFDLGGPANQAGTVLYRITGLLRESNTSLPGVPDDRLFIAPAITFKPNENTKLTILGEYMDSKTGGSTAYDNNYGSFRLRDGTVIFPTVGAKRTILFNPAYNDFTQKQGRIGYEFEHKFSDTVSVHQNLRVSTLSTDEKFGTTTYAGRVKEDLDAISTDTYLKMLLRTGPISHTVLTGLDIGRASYGSRIGYNFASISDPALPEPTKQRQTLIGAYVQDEMKMGPWRLLLSGRHDWLSSTYTVPGTAPSKQDEGAFTGRAGLSYVTDFGLTPYVSYGTSFNPNPGTVLNGGVAKPTKGETAEAGVKYAVPGYNAFINASVFWLKQKDGIVYTVVDAVNRQTQLDFQSRGFEIDATTSLGNGVSLQASYAYTDTEITKLSPDTVGNQINSVPKHAFSVWAGYDIATGPLRGLGLGAGVRYTGANFGDDYNRLIIRNSATAYVDARLTYDFEKLDPKLKGISAQVNAQNLLDKVDQVCTAGYCYFNQGRKVLASLRYRW</sequence>
<dbReference type="SUPFAM" id="SSF56935">
    <property type="entry name" value="Porins"/>
    <property type="match status" value="1"/>
</dbReference>
<dbReference type="RefSeq" id="WP_377817266.1">
    <property type="nucleotide sequence ID" value="NZ_JBHSLU010000051.1"/>
</dbReference>
<keyword evidence="4 14" id="KW-1134">Transmembrane beta strand</keyword>
<comment type="caution">
    <text evidence="19">The sequence shown here is derived from an EMBL/GenBank/DDBJ whole genome shotgun (WGS) entry which is preliminary data.</text>
</comment>
<dbReference type="Gene3D" id="2.40.170.20">
    <property type="entry name" value="TonB-dependent receptor, beta-barrel domain"/>
    <property type="match status" value="1"/>
</dbReference>
<dbReference type="PANTHER" id="PTHR32552">
    <property type="entry name" value="FERRICHROME IRON RECEPTOR-RELATED"/>
    <property type="match status" value="1"/>
</dbReference>
<keyword evidence="20" id="KW-1185">Reference proteome</keyword>
<evidence type="ECO:0000256" key="3">
    <source>
        <dbReference type="ARBA" id="ARBA00022448"/>
    </source>
</evidence>
<evidence type="ECO:0000256" key="8">
    <source>
        <dbReference type="ARBA" id="ARBA00023004"/>
    </source>
</evidence>
<evidence type="ECO:0000256" key="1">
    <source>
        <dbReference type="ARBA" id="ARBA00004571"/>
    </source>
</evidence>
<keyword evidence="9" id="KW-0406">Ion transport</keyword>
<keyword evidence="10 15" id="KW-0798">TonB box</keyword>
<dbReference type="Pfam" id="PF07715">
    <property type="entry name" value="Plug"/>
    <property type="match status" value="1"/>
</dbReference>
<accession>A0ABW0P586</accession>
<evidence type="ECO:0000259" key="17">
    <source>
        <dbReference type="Pfam" id="PF00593"/>
    </source>
</evidence>